<organism evidence="9 10">
    <name type="scientific">Aquibacillus albus</name>
    <dbReference type="NCBI Taxonomy" id="1168171"/>
    <lineage>
        <taxon>Bacteria</taxon>
        <taxon>Bacillati</taxon>
        <taxon>Bacillota</taxon>
        <taxon>Bacilli</taxon>
        <taxon>Bacillales</taxon>
        <taxon>Bacillaceae</taxon>
        <taxon>Aquibacillus</taxon>
    </lineage>
</organism>
<feature type="transmembrane region" description="Helical" evidence="7">
    <location>
        <begin position="240"/>
        <end position="262"/>
    </location>
</feature>
<evidence type="ECO:0000256" key="5">
    <source>
        <dbReference type="ARBA" id="ARBA00022989"/>
    </source>
</evidence>
<evidence type="ECO:0000256" key="4">
    <source>
        <dbReference type="ARBA" id="ARBA00022692"/>
    </source>
</evidence>
<name>A0ABS2N6G7_9BACI</name>
<evidence type="ECO:0000313" key="9">
    <source>
        <dbReference type="EMBL" id="MBM7573703.1"/>
    </source>
</evidence>
<keyword evidence="10" id="KW-1185">Reference proteome</keyword>
<feature type="transmembrane region" description="Helical" evidence="7">
    <location>
        <begin position="7"/>
        <end position="30"/>
    </location>
</feature>
<dbReference type="Gene3D" id="1.10.3720.10">
    <property type="entry name" value="MetI-like"/>
    <property type="match status" value="1"/>
</dbReference>
<dbReference type="EMBL" id="JAFBDR010000044">
    <property type="protein sequence ID" value="MBM7573703.1"/>
    <property type="molecule type" value="Genomic_DNA"/>
</dbReference>
<feature type="transmembrane region" description="Helical" evidence="7">
    <location>
        <begin position="134"/>
        <end position="162"/>
    </location>
</feature>
<dbReference type="InterPro" id="IPR000515">
    <property type="entry name" value="MetI-like"/>
</dbReference>
<evidence type="ECO:0000256" key="3">
    <source>
        <dbReference type="ARBA" id="ARBA00022475"/>
    </source>
</evidence>
<dbReference type="PROSITE" id="PS50928">
    <property type="entry name" value="ABC_TM1"/>
    <property type="match status" value="1"/>
</dbReference>
<evidence type="ECO:0000256" key="2">
    <source>
        <dbReference type="ARBA" id="ARBA00022448"/>
    </source>
</evidence>
<evidence type="ECO:0000256" key="7">
    <source>
        <dbReference type="RuleBase" id="RU363032"/>
    </source>
</evidence>
<dbReference type="CDD" id="cd06261">
    <property type="entry name" value="TM_PBP2"/>
    <property type="match status" value="1"/>
</dbReference>
<keyword evidence="6 7" id="KW-0472">Membrane</keyword>
<comment type="similarity">
    <text evidence="7">Belongs to the binding-protein-dependent transport system permease family.</text>
</comment>
<keyword evidence="4 7" id="KW-0812">Transmembrane</keyword>
<dbReference type="PANTHER" id="PTHR43163:SF6">
    <property type="entry name" value="DIPEPTIDE TRANSPORT SYSTEM PERMEASE PROTEIN DPPB-RELATED"/>
    <property type="match status" value="1"/>
</dbReference>
<comment type="subcellular location">
    <subcellularLocation>
        <location evidence="1 7">Cell membrane</location>
        <topology evidence="1 7">Multi-pass membrane protein</topology>
    </subcellularLocation>
</comment>
<feature type="transmembrane region" description="Helical" evidence="7">
    <location>
        <begin position="182"/>
        <end position="202"/>
    </location>
</feature>
<dbReference type="RefSeq" id="WP_204502335.1">
    <property type="nucleotide sequence ID" value="NZ_JAFBDR010000044.1"/>
</dbReference>
<evidence type="ECO:0000256" key="1">
    <source>
        <dbReference type="ARBA" id="ARBA00004651"/>
    </source>
</evidence>
<evidence type="ECO:0000313" key="10">
    <source>
        <dbReference type="Proteomes" id="UP001296943"/>
    </source>
</evidence>
<protein>
    <submittedName>
        <fullName evidence="9">Peptide/nickel transport system permease protein</fullName>
    </submittedName>
</protein>
<feature type="transmembrane region" description="Helical" evidence="7">
    <location>
        <begin position="99"/>
        <end position="122"/>
    </location>
</feature>
<keyword evidence="3" id="KW-1003">Cell membrane</keyword>
<comment type="caution">
    <text evidence="9">The sequence shown here is derived from an EMBL/GenBank/DDBJ whole genome shotgun (WGS) entry which is preliminary data.</text>
</comment>
<keyword evidence="5 7" id="KW-1133">Transmembrane helix</keyword>
<feature type="domain" description="ABC transmembrane type-1" evidence="8">
    <location>
        <begin position="95"/>
        <end position="305"/>
    </location>
</feature>
<dbReference type="InterPro" id="IPR035906">
    <property type="entry name" value="MetI-like_sf"/>
</dbReference>
<sequence>MLNYIVYRLLLIIPILFGVTIVVFILNQLIPGDPVDFMLDIDATEADREYIRSYLGLDKPLIVQYFIWLSNILQGDFGMSVTRQTEVSYLILGALKNTAILIAVGGTIAFIIALIIGIFSAMYPKSKMATLSNVLGISCVSIPNFWAALMLIGLFAVFLGWLPASGIRSTGQESSLLDMAKHLVLPAIAVGLTTIGTMTRIVRSTFVDIFKQDFVVTLRAKGQGKGTIMKHVFKNGLPPVLVVAGLEIGSLMGGSVITESIFNWPGVGKLLYDAISQRDYPLIQGGILIISLLFVSVNMIVDVLHAYVDPRIRKSLGGGAS</sequence>
<evidence type="ECO:0000259" key="8">
    <source>
        <dbReference type="PROSITE" id="PS50928"/>
    </source>
</evidence>
<gene>
    <name evidence="9" type="ORF">JOC48_004289</name>
</gene>
<dbReference type="InterPro" id="IPR045621">
    <property type="entry name" value="BPD_transp_1_N"/>
</dbReference>
<dbReference type="SUPFAM" id="SSF161098">
    <property type="entry name" value="MetI-like"/>
    <property type="match status" value="1"/>
</dbReference>
<keyword evidence="2 7" id="KW-0813">Transport</keyword>
<feature type="transmembrane region" description="Helical" evidence="7">
    <location>
        <begin position="282"/>
        <end position="304"/>
    </location>
</feature>
<reference evidence="9 10" key="1">
    <citation type="submission" date="2021-01" db="EMBL/GenBank/DDBJ databases">
        <title>Genomic Encyclopedia of Type Strains, Phase IV (KMG-IV): sequencing the most valuable type-strain genomes for metagenomic binning, comparative biology and taxonomic classification.</title>
        <authorList>
            <person name="Goeker M."/>
        </authorList>
    </citation>
    <scope>NUCLEOTIDE SEQUENCE [LARGE SCALE GENOMIC DNA]</scope>
    <source>
        <strain evidence="9 10">DSM 23711</strain>
    </source>
</reference>
<accession>A0ABS2N6G7</accession>
<dbReference type="Pfam" id="PF19300">
    <property type="entry name" value="BPD_transp_1_N"/>
    <property type="match status" value="1"/>
</dbReference>
<dbReference type="Proteomes" id="UP001296943">
    <property type="component" value="Unassembled WGS sequence"/>
</dbReference>
<evidence type="ECO:0000256" key="6">
    <source>
        <dbReference type="ARBA" id="ARBA00023136"/>
    </source>
</evidence>
<proteinExistence type="inferred from homology"/>
<dbReference type="Pfam" id="PF00528">
    <property type="entry name" value="BPD_transp_1"/>
    <property type="match status" value="1"/>
</dbReference>
<dbReference type="PANTHER" id="PTHR43163">
    <property type="entry name" value="DIPEPTIDE TRANSPORT SYSTEM PERMEASE PROTEIN DPPB-RELATED"/>
    <property type="match status" value="1"/>
</dbReference>